<dbReference type="Gene3D" id="1.10.10.10">
    <property type="entry name" value="Winged helix-like DNA-binding domain superfamily/Winged helix DNA-binding domain"/>
    <property type="match status" value="1"/>
</dbReference>
<protein>
    <submittedName>
        <fullName evidence="6">LysR family transcriptional regulator</fullName>
    </submittedName>
</protein>
<dbReference type="InterPro" id="IPR005119">
    <property type="entry name" value="LysR_subst-bd"/>
</dbReference>
<keyword evidence="2" id="KW-0805">Transcription regulation</keyword>
<dbReference type="PROSITE" id="PS50931">
    <property type="entry name" value="HTH_LYSR"/>
    <property type="match status" value="1"/>
</dbReference>
<dbReference type="Gene3D" id="3.40.190.290">
    <property type="match status" value="1"/>
</dbReference>
<name>A0A345PJ61_9BACI</name>
<sequence>MEHHLKVFLEVVEKKSFSRAAEVLYMSQPAVSQYIAALEKEFGVRLLERSNKFVQVNRAGKIVYQYAKDILRNYDQMKLLVSDIKNSPSGQLKIGASYTIGEYLLPKILAKLQIEFPKIIPAVSIGNTEEIGKKLIHHEIDIGLIEGHFTHPQILSEKFSIDKMYIIKGGRQSLEREVILSREELENETWIIREQGSGTREVLEVFFRKNHIHPKRVIILGSTQTIKEGVESGLGISMLSELTLDKELQLHTIHKLEVEGTPIQRDFFIIKNHQEFHPKALQTFETLVKSNRLE</sequence>
<dbReference type="EMBL" id="CP024848">
    <property type="protein sequence ID" value="AXI10041.1"/>
    <property type="molecule type" value="Genomic_DNA"/>
</dbReference>
<evidence type="ECO:0000256" key="2">
    <source>
        <dbReference type="ARBA" id="ARBA00023015"/>
    </source>
</evidence>
<dbReference type="InterPro" id="IPR000847">
    <property type="entry name" value="LysR_HTH_N"/>
</dbReference>
<proteinExistence type="inferred from homology"/>
<keyword evidence="7" id="KW-1185">Reference proteome</keyword>
<dbReference type="SUPFAM" id="SSF46785">
    <property type="entry name" value="Winged helix' DNA-binding domain"/>
    <property type="match status" value="1"/>
</dbReference>
<evidence type="ECO:0000313" key="6">
    <source>
        <dbReference type="EMBL" id="AXI10041.1"/>
    </source>
</evidence>
<dbReference type="CDD" id="cd08420">
    <property type="entry name" value="PBP2_CysL_like"/>
    <property type="match status" value="1"/>
</dbReference>
<dbReference type="AlphaFoldDB" id="A0A345PJ61"/>
<dbReference type="PANTHER" id="PTHR30126:SF39">
    <property type="entry name" value="HTH-TYPE TRANSCRIPTIONAL REGULATOR CYSL"/>
    <property type="match status" value="1"/>
</dbReference>
<evidence type="ECO:0000256" key="4">
    <source>
        <dbReference type="ARBA" id="ARBA00023163"/>
    </source>
</evidence>
<gene>
    <name evidence="6" type="ORF">CUC15_14380</name>
</gene>
<dbReference type="PANTHER" id="PTHR30126">
    <property type="entry name" value="HTH-TYPE TRANSCRIPTIONAL REGULATOR"/>
    <property type="match status" value="1"/>
</dbReference>
<keyword evidence="3" id="KW-0238">DNA-binding</keyword>
<reference evidence="7" key="1">
    <citation type="submission" date="2017-11" db="EMBL/GenBank/DDBJ databases">
        <authorList>
            <person name="Zhu W."/>
        </authorList>
    </citation>
    <scope>NUCLEOTIDE SEQUENCE [LARGE SCALE GENOMIC DNA]</scope>
    <source>
        <strain evidence="7">160</strain>
    </source>
</reference>
<dbReference type="Pfam" id="PF03466">
    <property type="entry name" value="LysR_substrate"/>
    <property type="match status" value="1"/>
</dbReference>
<dbReference type="FunFam" id="1.10.10.10:FF:000001">
    <property type="entry name" value="LysR family transcriptional regulator"/>
    <property type="match status" value="1"/>
</dbReference>
<evidence type="ECO:0000256" key="1">
    <source>
        <dbReference type="ARBA" id="ARBA00009437"/>
    </source>
</evidence>
<dbReference type="Proteomes" id="UP000253908">
    <property type="component" value="Chromosome"/>
</dbReference>
<dbReference type="InterPro" id="IPR036390">
    <property type="entry name" value="WH_DNA-bd_sf"/>
</dbReference>
<dbReference type="InterPro" id="IPR036388">
    <property type="entry name" value="WH-like_DNA-bd_sf"/>
</dbReference>
<keyword evidence="4" id="KW-0804">Transcription</keyword>
<dbReference type="SUPFAM" id="SSF53850">
    <property type="entry name" value="Periplasmic binding protein-like II"/>
    <property type="match status" value="1"/>
</dbReference>
<comment type="similarity">
    <text evidence="1">Belongs to the LysR transcriptional regulatory family.</text>
</comment>
<evidence type="ECO:0000256" key="3">
    <source>
        <dbReference type="ARBA" id="ARBA00023125"/>
    </source>
</evidence>
<dbReference type="GO" id="GO:0003700">
    <property type="term" value="F:DNA-binding transcription factor activity"/>
    <property type="evidence" value="ECO:0007669"/>
    <property type="project" value="InterPro"/>
</dbReference>
<feature type="domain" description="HTH lysR-type" evidence="5">
    <location>
        <begin position="1"/>
        <end position="57"/>
    </location>
</feature>
<evidence type="ECO:0000259" key="5">
    <source>
        <dbReference type="PROSITE" id="PS50931"/>
    </source>
</evidence>
<evidence type="ECO:0000313" key="7">
    <source>
        <dbReference type="Proteomes" id="UP000253908"/>
    </source>
</evidence>
<organism evidence="6 7">
    <name type="scientific">Oceanobacillus zhaokaii</name>
    <dbReference type="NCBI Taxonomy" id="2052660"/>
    <lineage>
        <taxon>Bacteria</taxon>
        <taxon>Bacillati</taxon>
        <taxon>Bacillota</taxon>
        <taxon>Bacilli</taxon>
        <taxon>Bacillales</taxon>
        <taxon>Bacillaceae</taxon>
        <taxon>Oceanobacillus</taxon>
    </lineage>
</organism>
<accession>A0A345PJ61</accession>
<dbReference type="RefSeq" id="WP_114917328.1">
    <property type="nucleotide sequence ID" value="NZ_CP024848.1"/>
</dbReference>
<dbReference type="GO" id="GO:0000976">
    <property type="term" value="F:transcription cis-regulatory region binding"/>
    <property type="evidence" value="ECO:0007669"/>
    <property type="project" value="TreeGrafter"/>
</dbReference>
<dbReference type="OrthoDB" id="9778774at2"/>
<dbReference type="Pfam" id="PF00126">
    <property type="entry name" value="HTH_1"/>
    <property type="match status" value="1"/>
</dbReference>
<dbReference type="KEGG" id="ocn:CUC15_14380"/>
<dbReference type="PRINTS" id="PR00039">
    <property type="entry name" value="HTHLYSR"/>
</dbReference>